<evidence type="ECO:0000313" key="2">
    <source>
        <dbReference type="EMBL" id="RQH42212.1"/>
    </source>
</evidence>
<gene>
    <name evidence="2" type="ORF">D5R40_15000</name>
</gene>
<keyword evidence="3" id="KW-1185">Reference proteome</keyword>
<proteinExistence type="predicted"/>
<feature type="region of interest" description="Disordered" evidence="1">
    <location>
        <begin position="1"/>
        <end position="74"/>
    </location>
</feature>
<organism evidence="2 3">
    <name type="scientific">Okeania hirsuta</name>
    <dbReference type="NCBI Taxonomy" id="1458930"/>
    <lineage>
        <taxon>Bacteria</taxon>
        <taxon>Bacillati</taxon>
        <taxon>Cyanobacteriota</taxon>
        <taxon>Cyanophyceae</taxon>
        <taxon>Oscillatoriophycideae</taxon>
        <taxon>Oscillatoriales</taxon>
        <taxon>Microcoleaceae</taxon>
        <taxon>Okeania</taxon>
    </lineage>
</organism>
<protein>
    <submittedName>
        <fullName evidence="2">Uncharacterized protein</fullName>
    </submittedName>
</protein>
<evidence type="ECO:0000313" key="3">
    <source>
        <dbReference type="Proteomes" id="UP000269154"/>
    </source>
</evidence>
<reference evidence="2 3" key="1">
    <citation type="journal article" date="2018" name="ACS Chem. Biol.">
        <title>Ketoreductase domain dysfunction expands chemodiversity: malyngamide biosynthesis in the cyanobacterium Okeania hirsuta.</title>
        <authorList>
            <person name="Moss N.A."/>
            <person name="Leao T."/>
            <person name="Rankin M."/>
            <person name="McCullough T.M."/>
            <person name="Qu P."/>
            <person name="Korobeynikov A."/>
            <person name="Smith J.L."/>
            <person name="Gerwick L."/>
            <person name="Gerwick W.H."/>
        </authorList>
    </citation>
    <scope>NUCLEOTIDE SEQUENCE [LARGE SCALE GENOMIC DNA]</scope>
    <source>
        <strain evidence="2 3">PAB10Feb10-1</strain>
    </source>
</reference>
<dbReference type="RefSeq" id="WP_124154825.1">
    <property type="nucleotide sequence ID" value="NZ_CAWOLW010000692.1"/>
</dbReference>
<feature type="compositionally biased region" description="Basic and acidic residues" evidence="1">
    <location>
        <begin position="46"/>
        <end position="56"/>
    </location>
</feature>
<feature type="compositionally biased region" description="Basic and acidic residues" evidence="1">
    <location>
        <begin position="64"/>
        <end position="74"/>
    </location>
</feature>
<accession>A0A3N6PAS4</accession>
<sequence length="74" mass="9015">MYSKGKEEGRRKKEEERGKRKEGYPRKKKPSFPVDIHPWVYTNDINGHDIRSRRGEWPLLPTGLRREERRRNPE</sequence>
<evidence type="ECO:0000256" key="1">
    <source>
        <dbReference type="SAM" id="MobiDB-lite"/>
    </source>
</evidence>
<dbReference type="AlphaFoldDB" id="A0A3N6PAS4"/>
<name>A0A3N6PAS4_9CYAN</name>
<comment type="caution">
    <text evidence="2">The sequence shown here is derived from an EMBL/GenBank/DDBJ whole genome shotgun (WGS) entry which is preliminary data.</text>
</comment>
<feature type="compositionally biased region" description="Basic and acidic residues" evidence="1">
    <location>
        <begin position="1"/>
        <end position="25"/>
    </location>
</feature>
<dbReference type="Proteomes" id="UP000269154">
    <property type="component" value="Unassembled WGS sequence"/>
</dbReference>
<dbReference type="EMBL" id="RCBY01000077">
    <property type="protein sequence ID" value="RQH42212.1"/>
    <property type="molecule type" value="Genomic_DNA"/>
</dbReference>